<feature type="chain" id="PRO_5045798414" evidence="9">
    <location>
        <begin position="25"/>
        <end position="812"/>
    </location>
</feature>
<comment type="subcellular location">
    <subcellularLocation>
        <location evidence="1">Cell outer membrane</location>
        <topology evidence="1">Multi-pass membrane protein</topology>
    </subcellularLocation>
</comment>
<dbReference type="Pfam" id="PF13954">
    <property type="entry name" value="PapC_N"/>
    <property type="match status" value="1"/>
</dbReference>
<evidence type="ECO:0000256" key="1">
    <source>
        <dbReference type="ARBA" id="ARBA00004571"/>
    </source>
</evidence>
<evidence type="ECO:0000259" key="11">
    <source>
        <dbReference type="Pfam" id="PF13954"/>
    </source>
</evidence>
<dbReference type="NCBIfam" id="NF011832">
    <property type="entry name" value="PRK15304.1"/>
    <property type="match status" value="1"/>
</dbReference>
<evidence type="ECO:0000256" key="9">
    <source>
        <dbReference type="SAM" id="SignalP"/>
    </source>
</evidence>
<dbReference type="InterPro" id="IPR025885">
    <property type="entry name" value="PapC_N"/>
</dbReference>
<dbReference type="EMBL" id="JAGQDC010000002">
    <property type="protein sequence ID" value="MCL1027979.1"/>
    <property type="molecule type" value="Genomic_DNA"/>
</dbReference>
<keyword evidence="5" id="KW-0812">Transmembrane</keyword>
<dbReference type="PANTHER" id="PTHR30451">
    <property type="entry name" value="OUTER MEMBRANE USHER PROTEIN"/>
    <property type="match status" value="1"/>
</dbReference>
<keyword evidence="13" id="KW-1185">Reference proteome</keyword>
<dbReference type="InterPro" id="IPR000015">
    <property type="entry name" value="Fimb_usher"/>
</dbReference>
<dbReference type="Gene3D" id="2.60.40.2610">
    <property type="entry name" value="Outer membrane usher protein FimD, plug domain"/>
    <property type="match status" value="1"/>
</dbReference>
<dbReference type="Gene3D" id="2.60.40.2070">
    <property type="match status" value="1"/>
</dbReference>
<dbReference type="RefSeq" id="WP_248944288.1">
    <property type="nucleotide sequence ID" value="NZ_CBCSGY010000007.1"/>
</dbReference>
<keyword evidence="6 9" id="KW-0732">Signal</keyword>
<feature type="domain" description="PapC N-terminal" evidence="11">
    <location>
        <begin position="47"/>
        <end position="165"/>
    </location>
</feature>
<dbReference type="Pfam" id="PF00577">
    <property type="entry name" value="Usher"/>
    <property type="match status" value="1"/>
</dbReference>
<dbReference type="InterPro" id="IPR025949">
    <property type="entry name" value="PapC-like_C"/>
</dbReference>
<evidence type="ECO:0000256" key="8">
    <source>
        <dbReference type="ARBA" id="ARBA00023237"/>
    </source>
</evidence>
<feature type="signal peptide" evidence="9">
    <location>
        <begin position="1"/>
        <end position="24"/>
    </location>
</feature>
<dbReference type="SUPFAM" id="SSF141729">
    <property type="entry name" value="FimD N-terminal domain-like"/>
    <property type="match status" value="1"/>
</dbReference>
<dbReference type="InterPro" id="IPR037224">
    <property type="entry name" value="PapC_N_sf"/>
</dbReference>
<comment type="similarity">
    <text evidence="2">Belongs to the fimbrial export usher family.</text>
</comment>
<accession>A0ABT0K8A8</accession>
<keyword evidence="3" id="KW-0813">Transport</keyword>
<protein>
    <submittedName>
        <fullName evidence="12">Fimbrial biogenesis usher protein</fullName>
    </submittedName>
</protein>
<feature type="domain" description="PapC-like C-terminal" evidence="10">
    <location>
        <begin position="734"/>
        <end position="796"/>
    </location>
</feature>
<dbReference type="Pfam" id="PF13953">
    <property type="entry name" value="PapC_C"/>
    <property type="match status" value="1"/>
</dbReference>
<dbReference type="Proteomes" id="UP001165275">
    <property type="component" value="Unassembled WGS sequence"/>
</dbReference>
<sequence length="812" mass="86828">MKTARHSLLTSAIMLICWGCSAPAEGAKLTNFSESRLKALGIDPSTAAYFAQGGRFTPGITEVDLEVNGTQRGMKRLAFGRSGEMCADESFFASAGIRFDSSLRQESAGADACPQLTEVWPTATVSLLPATQEVHIVVPPEAVEKENDLTHFQQGGAAGLLNYSAYRSYFSSYGNHSSFSNLNLESGFNAGDWMVRGAHNLRQSSEGGFTLDNAYVYAQKTLVDRKQLLQAGQINFSNNLLAGASIDGMQLIPQTALSNQGEGAQVSGIAHADQSRVEVRQNGILIYSTLVPAGPFTLTELPILNSTSDLQLKVITPDGQEEAYTITAASFRSLVPKAPDTWSLALGRLRMDSVSQGYEQPWVASLSDGWALSQRVLLEGGAIIASGYQGSGVGITVSPRQEVSLGLSAALSQDKNHGRQGAKSTASVNWQAPLNLGFGGDVTVYSPGYRELTDSVSTSDSPYSRTSAGLRMNWHQATLGNISLSASQTRQGGNSGDTRRLMATWNRNFGFVTASVNWQRQSRSLHNCNAAYRCSNTDRDSLFVNLSFPLGGQVVSSYYRHTPDSAAAGLQTSGGLTENSNWSLAAEHSMTQERDTSLSGSLNGNLHYTTAGLYGYAATDHTRNYSGTLSGGIVVHQEGVVFSPHKINDTFGVVAVEPAVGGVEISTPQGKVWTDWRGKAVVPGLPAYAVGRIELNTEQLPENTDVSNGYRQIVAGHGAVTNTHFLLQQTRNGLLAVTLMDGSPLPKGSAIIAQDGSYVTTAVDAGTVFLTDLNDKRPLVARWQEQQCSLHYSVPEKALKGGAYENITAKCS</sequence>
<proteinExistence type="inferred from homology"/>
<evidence type="ECO:0000313" key="13">
    <source>
        <dbReference type="Proteomes" id="UP001165275"/>
    </source>
</evidence>
<dbReference type="Gene3D" id="3.10.20.410">
    <property type="match status" value="1"/>
</dbReference>
<dbReference type="InterPro" id="IPR043142">
    <property type="entry name" value="PapC-like_C_sf"/>
</dbReference>
<comment type="caution">
    <text evidence="12">The sequence shown here is derived from an EMBL/GenBank/DDBJ whole genome shotgun (WGS) entry which is preliminary data.</text>
</comment>
<evidence type="ECO:0000256" key="6">
    <source>
        <dbReference type="ARBA" id="ARBA00022729"/>
    </source>
</evidence>
<keyword evidence="4" id="KW-1134">Transmembrane beta strand</keyword>
<dbReference type="PANTHER" id="PTHR30451:SF8">
    <property type="entry name" value="FIMBRIAL USHER PROTEIN"/>
    <property type="match status" value="1"/>
</dbReference>
<evidence type="ECO:0000256" key="7">
    <source>
        <dbReference type="ARBA" id="ARBA00023136"/>
    </source>
</evidence>
<dbReference type="InterPro" id="IPR042186">
    <property type="entry name" value="FimD_plug_dom"/>
</dbReference>
<evidence type="ECO:0000256" key="2">
    <source>
        <dbReference type="ARBA" id="ARBA00008064"/>
    </source>
</evidence>
<keyword evidence="7" id="KW-0472">Membrane</keyword>
<evidence type="ECO:0000256" key="4">
    <source>
        <dbReference type="ARBA" id="ARBA00022452"/>
    </source>
</evidence>
<reference evidence="12" key="1">
    <citation type="submission" date="2021-04" db="EMBL/GenBank/DDBJ databases">
        <title>Genome sequence of Serratia sp. arafor3.</title>
        <authorList>
            <person name="Besaury L."/>
        </authorList>
    </citation>
    <scope>NUCLEOTIDE SEQUENCE</scope>
    <source>
        <strain evidence="12">Arafor3</strain>
    </source>
</reference>
<evidence type="ECO:0000259" key="10">
    <source>
        <dbReference type="Pfam" id="PF13953"/>
    </source>
</evidence>
<name>A0ABT0K8A8_9GAMM</name>
<dbReference type="Gene3D" id="2.60.40.3110">
    <property type="match status" value="1"/>
</dbReference>
<keyword evidence="8" id="KW-0998">Cell outer membrane</keyword>
<organism evidence="12 13">
    <name type="scientific">Serratia silvae</name>
    <dbReference type="NCBI Taxonomy" id="2824122"/>
    <lineage>
        <taxon>Bacteria</taxon>
        <taxon>Pseudomonadati</taxon>
        <taxon>Pseudomonadota</taxon>
        <taxon>Gammaproteobacteria</taxon>
        <taxon>Enterobacterales</taxon>
        <taxon>Yersiniaceae</taxon>
        <taxon>Serratia</taxon>
    </lineage>
</organism>
<evidence type="ECO:0000313" key="12">
    <source>
        <dbReference type="EMBL" id="MCL1027979.1"/>
    </source>
</evidence>
<evidence type="ECO:0000256" key="3">
    <source>
        <dbReference type="ARBA" id="ARBA00022448"/>
    </source>
</evidence>
<gene>
    <name evidence="12" type="ORF">KAJ71_02805</name>
</gene>
<evidence type="ECO:0000256" key="5">
    <source>
        <dbReference type="ARBA" id="ARBA00022692"/>
    </source>
</evidence>